<keyword evidence="1" id="KW-1133">Transmembrane helix</keyword>
<sequence length="269" mass="30199">MKTCTTVRMSSRNVLTLAALTSVNVNKTCTLLMENAEVWRKNETYKPPLPETHVTHQRKKRNKLSSSQLHLTMDLNGIPKKNRNFKEKVASMTTDYCDDNRTRCALKDSRRKRRSPLSELYTADQVHLLPGYPSNSSGSLQVAFYVQQPIGLFIGNISVLPRNTLVLIIITRKSELETAIGANISDVETLIKPTTPTTLATVKPIIDDWKWIAIGVGVGAVVIILILVFVFWRLIKRDNPRVKPAWDDSPNEQDGGMALTSYLTGIIRP</sequence>
<feature type="transmembrane region" description="Helical" evidence="1">
    <location>
        <begin position="211"/>
        <end position="235"/>
    </location>
</feature>
<reference evidence="3" key="1">
    <citation type="submission" date="2023-01" db="EMBL/GenBank/DDBJ databases">
        <title>Genome assembly of the deep-sea coral Lophelia pertusa.</title>
        <authorList>
            <person name="Herrera S."/>
            <person name="Cordes E."/>
        </authorList>
    </citation>
    <scope>NUCLEOTIDE SEQUENCE</scope>
    <source>
        <strain evidence="3">USNM1676648</strain>
        <tissue evidence="3">Polyp</tissue>
    </source>
</reference>
<proteinExistence type="predicted"/>
<dbReference type="OrthoDB" id="6008986at2759"/>
<evidence type="ECO:0000259" key="2">
    <source>
        <dbReference type="Pfam" id="PF26284"/>
    </source>
</evidence>
<name>A0A9W9ZGD2_9CNID</name>
<dbReference type="Proteomes" id="UP001163046">
    <property type="component" value="Unassembled WGS sequence"/>
</dbReference>
<dbReference type="Pfam" id="PF26284">
    <property type="entry name" value="DUF8077"/>
    <property type="match status" value="1"/>
</dbReference>
<keyword evidence="1" id="KW-0812">Transmembrane</keyword>
<dbReference type="AlphaFoldDB" id="A0A9W9ZGD2"/>
<keyword evidence="1" id="KW-0472">Membrane</keyword>
<protein>
    <recommendedName>
        <fullName evidence="2">DUF8077 domain-containing protein</fullName>
    </recommendedName>
</protein>
<evidence type="ECO:0000256" key="1">
    <source>
        <dbReference type="SAM" id="Phobius"/>
    </source>
</evidence>
<feature type="domain" description="DUF8077" evidence="2">
    <location>
        <begin position="83"/>
        <end position="188"/>
    </location>
</feature>
<dbReference type="EMBL" id="MU826351">
    <property type="protein sequence ID" value="KAJ7380975.1"/>
    <property type="molecule type" value="Genomic_DNA"/>
</dbReference>
<dbReference type="InterPro" id="IPR058390">
    <property type="entry name" value="DUF8077"/>
</dbReference>
<keyword evidence="4" id="KW-1185">Reference proteome</keyword>
<comment type="caution">
    <text evidence="3">The sequence shown here is derived from an EMBL/GenBank/DDBJ whole genome shotgun (WGS) entry which is preliminary data.</text>
</comment>
<evidence type="ECO:0000313" key="4">
    <source>
        <dbReference type="Proteomes" id="UP001163046"/>
    </source>
</evidence>
<evidence type="ECO:0000313" key="3">
    <source>
        <dbReference type="EMBL" id="KAJ7380975.1"/>
    </source>
</evidence>
<accession>A0A9W9ZGD2</accession>
<gene>
    <name evidence="3" type="ORF">OS493_004567</name>
</gene>
<organism evidence="3 4">
    <name type="scientific">Desmophyllum pertusum</name>
    <dbReference type="NCBI Taxonomy" id="174260"/>
    <lineage>
        <taxon>Eukaryota</taxon>
        <taxon>Metazoa</taxon>
        <taxon>Cnidaria</taxon>
        <taxon>Anthozoa</taxon>
        <taxon>Hexacorallia</taxon>
        <taxon>Scleractinia</taxon>
        <taxon>Caryophylliina</taxon>
        <taxon>Caryophylliidae</taxon>
        <taxon>Desmophyllum</taxon>
    </lineage>
</organism>